<name>A0ABQ9H1B9_9NEOP</name>
<sequence length="70" mass="7738">MPVLSSHPVRAKALISASLEKPSVVLRSRMPNIKIFSGTSHPDLAQRIVDRLGIDLGKVVTKKFSNLETW</sequence>
<organism evidence="2 3">
    <name type="scientific">Dryococelus australis</name>
    <dbReference type="NCBI Taxonomy" id="614101"/>
    <lineage>
        <taxon>Eukaryota</taxon>
        <taxon>Metazoa</taxon>
        <taxon>Ecdysozoa</taxon>
        <taxon>Arthropoda</taxon>
        <taxon>Hexapoda</taxon>
        <taxon>Insecta</taxon>
        <taxon>Pterygota</taxon>
        <taxon>Neoptera</taxon>
        <taxon>Polyneoptera</taxon>
        <taxon>Phasmatodea</taxon>
        <taxon>Verophasmatodea</taxon>
        <taxon>Anareolatae</taxon>
        <taxon>Phasmatidae</taxon>
        <taxon>Eurycanthinae</taxon>
        <taxon>Dryococelus</taxon>
    </lineage>
</organism>
<reference evidence="2 3" key="1">
    <citation type="submission" date="2023-02" db="EMBL/GenBank/DDBJ databases">
        <title>LHISI_Scaffold_Assembly.</title>
        <authorList>
            <person name="Stuart O.P."/>
            <person name="Cleave R."/>
            <person name="Magrath M.J.L."/>
            <person name="Mikheyev A.S."/>
        </authorList>
    </citation>
    <scope>NUCLEOTIDE SEQUENCE [LARGE SCALE GENOMIC DNA]</scope>
    <source>
        <strain evidence="2">Daus_M_001</strain>
        <tissue evidence="2">Leg muscle</tissue>
    </source>
</reference>
<feature type="domain" description="Ribose-phosphate pyrophosphokinase N-terminal" evidence="1">
    <location>
        <begin position="33"/>
        <end position="69"/>
    </location>
</feature>
<protein>
    <recommendedName>
        <fullName evidence="1">Ribose-phosphate pyrophosphokinase N-terminal domain-containing protein</fullName>
    </recommendedName>
</protein>
<evidence type="ECO:0000259" key="1">
    <source>
        <dbReference type="Pfam" id="PF13793"/>
    </source>
</evidence>
<dbReference type="Proteomes" id="UP001159363">
    <property type="component" value="Chromosome 7"/>
</dbReference>
<dbReference type="InterPro" id="IPR029099">
    <property type="entry name" value="Pribosyltran_N"/>
</dbReference>
<comment type="caution">
    <text evidence="2">The sequence shown here is derived from an EMBL/GenBank/DDBJ whole genome shotgun (WGS) entry which is preliminary data.</text>
</comment>
<evidence type="ECO:0000313" key="3">
    <source>
        <dbReference type="Proteomes" id="UP001159363"/>
    </source>
</evidence>
<accession>A0ABQ9H1B9</accession>
<proteinExistence type="predicted"/>
<dbReference type="EMBL" id="JARBHB010000008">
    <property type="protein sequence ID" value="KAJ8878065.1"/>
    <property type="molecule type" value="Genomic_DNA"/>
</dbReference>
<dbReference type="InterPro" id="IPR029057">
    <property type="entry name" value="PRTase-like"/>
</dbReference>
<gene>
    <name evidence="2" type="ORF">PR048_022529</name>
</gene>
<dbReference type="Pfam" id="PF13793">
    <property type="entry name" value="Pribosyltran_N"/>
    <property type="match status" value="1"/>
</dbReference>
<dbReference type="Gene3D" id="3.40.50.2020">
    <property type="match status" value="1"/>
</dbReference>
<evidence type="ECO:0000313" key="2">
    <source>
        <dbReference type="EMBL" id="KAJ8878065.1"/>
    </source>
</evidence>
<keyword evidence="3" id="KW-1185">Reference proteome</keyword>